<accession>A0A7C8U0E1</accession>
<name>A0A7C8U0E1_ORBOL</name>
<proteinExistence type="predicted"/>
<gene>
    <name evidence="1" type="ORF">EYR41_010666</name>
</gene>
<dbReference type="AlphaFoldDB" id="A0A7C8U0E1"/>
<comment type="caution">
    <text evidence="1">The sequence shown here is derived from an EMBL/GenBank/DDBJ whole genome shotgun (WGS) entry which is preliminary data.</text>
</comment>
<organism evidence="1 2">
    <name type="scientific">Orbilia oligospora</name>
    <name type="common">Nematode-trapping fungus</name>
    <name type="synonym">Arthrobotrys oligospora</name>
    <dbReference type="NCBI Taxonomy" id="2813651"/>
    <lineage>
        <taxon>Eukaryota</taxon>
        <taxon>Fungi</taxon>
        <taxon>Dikarya</taxon>
        <taxon>Ascomycota</taxon>
        <taxon>Pezizomycotina</taxon>
        <taxon>Orbiliomycetes</taxon>
        <taxon>Orbiliales</taxon>
        <taxon>Orbiliaceae</taxon>
        <taxon>Orbilia</taxon>
    </lineage>
</organism>
<protein>
    <submittedName>
        <fullName evidence="1">Uncharacterized protein</fullName>
    </submittedName>
</protein>
<evidence type="ECO:0000313" key="2">
    <source>
        <dbReference type="Proteomes" id="UP000297595"/>
    </source>
</evidence>
<dbReference type="EMBL" id="SOZJ01000007">
    <property type="protein sequence ID" value="TGJ64620.1"/>
    <property type="molecule type" value="Genomic_DNA"/>
</dbReference>
<dbReference type="Proteomes" id="UP000297595">
    <property type="component" value="Unassembled WGS sequence"/>
</dbReference>
<evidence type="ECO:0000313" key="1">
    <source>
        <dbReference type="EMBL" id="TGJ64620.1"/>
    </source>
</evidence>
<sequence>MYLLQAKDRRDYRAFGYGTNSAIELKGALVKTKSATLEIIELFSGYLDLPIWPLVPNIVTELSYETRNFIMTCYKIECLGQIFAGDNRHYYSSFDTTTDH</sequence>
<reference evidence="1 2" key="1">
    <citation type="submission" date="2019-03" db="EMBL/GenBank/DDBJ databases">
        <title>Nematode-trapping fungi genome.</title>
        <authorList>
            <person name="Vidal-Diez De Ulzurrun G."/>
        </authorList>
    </citation>
    <scope>NUCLEOTIDE SEQUENCE [LARGE SCALE GENOMIC DNA]</scope>
    <source>
        <strain evidence="1 2">TWF154</strain>
    </source>
</reference>